<accession>A0ABP9BH94</accession>
<sequence>MVTMSASSPRFAALIAAAADAYTPSSTESPVTSAAFARLAAAMLDFAEQTSGCRVGAVEILSAGMRSVVLRLVFESSDTSPGGTASATSSRIVKFFRRRDAASNSGGFGYLREKHGLAALGELVPGVYPQLRASDDGRRTLMMEDLASGASSKLKSCAELMAQGSQQAALALRAYLDLWTAVLRSPAQQKVIEGFRQQLALADPKASSPGSLTSPALVLKGLERMVVSGDLPADHLARVRGNLETLLAVSPHQSVLTSGDFSPLNVVLSVAQPPALSTGNLAVRALDAEGSAWHHPALLIAEVLLGFPSTPGPSLTTYLNERQLQEAALMLAQHIYPGIPTVEELTGLPEVEAALLIIQGIRAEQAGNSPPASN</sequence>
<gene>
    <name evidence="1" type="ORF">GCM10023352_13330</name>
</gene>
<reference evidence="2" key="1">
    <citation type="journal article" date="2019" name="Int. J. Syst. Evol. Microbiol.">
        <title>The Global Catalogue of Microorganisms (GCM) 10K type strain sequencing project: providing services to taxonomists for standard genome sequencing and annotation.</title>
        <authorList>
            <consortium name="The Broad Institute Genomics Platform"/>
            <consortium name="The Broad Institute Genome Sequencing Center for Infectious Disease"/>
            <person name="Wu L."/>
            <person name="Ma J."/>
        </authorList>
    </citation>
    <scope>NUCLEOTIDE SEQUENCE [LARGE SCALE GENOMIC DNA]</scope>
    <source>
        <strain evidence="2">JCM 18541</strain>
    </source>
</reference>
<evidence type="ECO:0000313" key="1">
    <source>
        <dbReference type="EMBL" id="GAA4795439.1"/>
    </source>
</evidence>
<comment type="caution">
    <text evidence="1">The sequence shown here is derived from an EMBL/GenBank/DDBJ whole genome shotgun (WGS) entry which is preliminary data.</text>
</comment>
<dbReference type="EMBL" id="BAABKP010000002">
    <property type="protein sequence ID" value="GAA4795439.1"/>
    <property type="molecule type" value="Genomic_DNA"/>
</dbReference>
<evidence type="ECO:0000313" key="2">
    <source>
        <dbReference type="Proteomes" id="UP001500187"/>
    </source>
</evidence>
<protein>
    <recommendedName>
        <fullName evidence="3">Aminoglycoside phosphotransferase domain-containing protein</fullName>
    </recommendedName>
</protein>
<dbReference type="Proteomes" id="UP001500187">
    <property type="component" value="Unassembled WGS sequence"/>
</dbReference>
<keyword evidence="2" id="KW-1185">Reference proteome</keyword>
<name>A0ABP9BH94_9MICC</name>
<organism evidence="1 2">
    <name type="scientific">Rothia endophytica</name>
    <dbReference type="NCBI Taxonomy" id="1324766"/>
    <lineage>
        <taxon>Bacteria</taxon>
        <taxon>Bacillati</taxon>
        <taxon>Actinomycetota</taxon>
        <taxon>Actinomycetes</taxon>
        <taxon>Micrococcales</taxon>
        <taxon>Micrococcaceae</taxon>
        <taxon>Rothia</taxon>
    </lineage>
</organism>
<proteinExistence type="predicted"/>
<evidence type="ECO:0008006" key="3">
    <source>
        <dbReference type="Google" id="ProtNLM"/>
    </source>
</evidence>